<dbReference type="InterPro" id="IPR036881">
    <property type="entry name" value="Glyco_hydro_3_C_sf"/>
</dbReference>
<dbReference type="InterPro" id="IPR051915">
    <property type="entry name" value="Cellulose_Degrad_GH3"/>
</dbReference>
<keyword evidence="5 8" id="KW-0378">Hydrolase</keyword>
<gene>
    <name evidence="8" type="ORF">GJ743_13270</name>
</gene>
<keyword evidence="9" id="KW-1185">Reference proteome</keyword>
<evidence type="ECO:0000256" key="1">
    <source>
        <dbReference type="ARBA" id="ARBA00000448"/>
    </source>
</evidence>
<dbReference type="Gene3D" id="3.40.50.1700">
    <property type="entry name" value="Glycoside hydrolase family 3 C-terminal domain"/>
    <property type="match status" value="1"/>
</dbReference>
<sequence length="738" mass="78718">MFASPRVRALVDEMTVAEKLGQLQIVFRPRADDAAKLVREGIGSVFWPRSAAATNALQRVAVEETRLGVPLLVGLDVIHGQRTIAPVPLAQAASFDPVTVERLARLAATEARSGGANWTFSPMLDVSRDPRWGRAVEGFGEDVHLTAEMGRAMVRGYQGASLAAPDAIAATAKHFVAYGQPEGGRDYDAADVSEHRLRNVHLEPFRAAVDAGTASVMASFNTVAGRPMHANRRLLTGVLKEEWGFDGVVVGDADGVRNLIPHGVAADLADAVRLAYSAGLDIEMGGTPGELDPSVLAPERLAPARIDDAVTRVLALKEALGLFDDPYVPEADERIEPTDDSRRMVREAAARACVLLKNDGTLPLREPRRVLLTGPYAESTDHLGAWTQSFAAPARSIADELRERRPEVDVRVVPGVGFLDDDVSGIADAVAAARDADVVVLLAGEPSSLSGEAASRSDLRLPGRQADLIRAIAATATPFAVVLENGRPLVVADWIDDAPTVLEAWHGGTEASAAIVDVLLGDADPAGRLPMSFPRSAGQVPVYYAHERTGRPAATGGTLTETSADVGLHGPDNVHEKYTSKYLDLELGPQFAFGHGSGYASFAHGRPRLDREEVALGEVEGGARLTITIDATNTSDRRGDEVLLVFVEDVVASIAPPVRRLVAFERRTLDAGETATFSFEIGERELGFWATDAAGARFAVEPGLFRLHVGPTLERTQAVELRVSGRPASITTLEGDPR</sequence>
<evidence type="ECO:0000256" key="2">
    <source>
        <dbReference type="ARBA" id="ARBA00005336"/>
    </source>
</evidence>
<dbReference type="InterPro" id="IPR001764">
    <property type="entry name" value="Glyco_hydro_3_N"/>
</dbReference>
<evidence type="ECO:0000256" key="3">
    <source>
        <dbReference type="ARBA" id="ARBA00012744"/>
    </source>
</evidence>
<keyword evidence="4" id="KW-0732">Signal</keyword>
<evidence type="ECO:0000256" key="6">
    <source>
        <dbReference type="ARBA" id="ARBA00023295"/>
    </source>
</evidence>
<evidence type="ECO:0000313" key="8">
    <source>
        <dbReference type="EMBL" id="MTH69340.1"/>
    </source>
</evidence>
<dbReference type="Gene3D" id="3.20.20.300">
    <property type="entry name" value="Glycoside hydrolase, family 3, N-terminal domain"/>
    <property type="match status" value="1"/>
</dbReference>
<dbReference type="Pfam" id="PF00933">
    <property type="entry name" value="Glyco_hydro_3"/>
    <property type="match status" value="1"/>
</dbReference>
<dbReference type="AlphaFoldDB" id="A0A6I3M451"/>
<dbReference type="Proteomes" id="UP000433071">
    <property type="component" value="Unassembled WGS sequence"/>
</dbReference>
<dbReference type="InterPro" id="IPR036962">
    <property type="entry name" value="Glyco_hydro_3_N_sf"/>
</dbReference>
<comment type="caution">
    <text evidence="8">The sequence shown here is derived from an EMBL/GenBank/DDBJ whole genome shotgun (WGS) entry which is preliminary data.</text>
</comment>
<dbReference type="PANTHER" id="PTHR30620:SF16">
    <property type="entry name" value="LYSOSOMAL BETA GLUCOSIDASE"/>
    <property type="match status" value="1"/>
</dbReference>
<evidence type="ECO:0000313" key="9">
    <source>
        <dbReference type="Proteomes" id="UP000433071"/>
    </source>
</evidence>
<protein>
    <recommendedName>
        <fullName evidence="3">beta-glucosidase</fullName>
        <ecNumber evidence="3">3.2.1.21</ecNumber>
    </recommendedName>
</protein>
<comment type="similarity">
    <text evidence="2">Belongs to the glycosyl hydrolase 3 family.</text>
</comment>
<dbReference type="Gene3D" id="2.60.40.10">
    <property type="entry name" value="Immunoglobulins"/>
    <property type="match status" value="1"/>
</dbReference>
<reference evidence="8 9" key="1">
    <citation type="submission" date="2019-11" db="EMBL/GenBank/DDBJ databases">
        <title>Agromyces kandeliae sp. nov., isolated from mangrove soil.</title>
        <authorList>
            <person name="Wang R."/>
        </authorList>
    </citation>
    <scope>NUCLEOTIDE SEQUENCE [LARGE SCALE GENOMIC DNA]</scope>
    <source>
        <strain evidence="8 9">JCM 11433</strain>
    </source>
</reference>
<evidence type="ECO:0000259" key="7">
    <source>
        <dbReference type="SMART" id="SM01217"/>
    </source>
</evidence>
<dbReference type="PANTHER" id="PTHR30620">
    <property type="entry name" value="PERIPLASMIC BETA-GLUCOSIDASE-RELATED"/>
    <property type="match status" value="1"/>
</dbReference>
<feature type="domain" description="Fibronectin type III-like" evidence="7">
    <location>
        <begin position="641"/>
        <end position="713"/>
    </location>
</feature>
<dbReference type="OrthoDB" id="3187421at2"/>
<dbReference type="PRINTS" id="PR00133">
    <property type="entry name" value="GLHYDRLASE3"/>
</dbReference>
<dbReference type="RefSeq" id="WP_155052388.1">
    <property type="nucleotide sequence ID" value="NZ_BAAAIB010000008.1"/>
</dbReference>
<name>A0A6I3M451_9MICO</name>
<dbReference type="InterPro" id="IPR013783">
    <property type="entry name" value="Ig-like_fold"/>
</dbReference>
<accession>A0A6I3M451</accession>
<dbReference type="Pfam" id="PF01915">
    <property type="entry name" value="Glyco_hydro_3_C"/>
    <property type="match status" value="1"/>
</dbReference>
<evidence type="ECO:0000256" key="5">
    <source>
        <dbReference type="ARBA" id="ARBA00022801"/>
    </source>
</evidence>
<dbReference type="EMBL" id="WMLB01000026">
    <property type="protein sequence ID" value="MTH69340.1"/>
    <property type="molecule type" value="Genomic_DNA"/>
</dbReference>
<dbReference type="Pfam" id="PF14310">
    <property type="entry name" value="Fn3-like"/>
    <property type="match status" value="1"/>
</dbReference>
<comment type="catalytic activity">
    <reaction evidence="1">
        <text>Hydrolysis of terminal, non-reducing beta-D-glucosyl residues with release of beta-D-glucose.</text>
        <dbReference type="EC" id="3.2.1.21"/>
    </reaction>
</comment>
<proteinExistence type="inferred from homology"/>
<dbReference type="SUPFAM" id="SSF51445">
    <property type="entry name" value="(Trans)glycosidases"/>
    <property type="match status" value="1"/>
</dbReference>
<evidence type="ECO:0000256" key="4">
    <source>
        <dbReference type="ARBA" id="ARBA00022729"/>
    </source>
</evidence>
<dbReference type="SUPFAM" id="SSF52279">
    <property type="entry name" value="Beta-D-glucan exohydrolase, C-terminal domain"/>
    <property type="match status" value="1"/>
</dbReference>
<dbReference type="EC" id="3.2.1.21" evidence="3"/>
<dbReference type="GO" id="GO:0009251">
    <property type="term" value="P:glucan catabolic process"/>
    <property type="evidence" value="ECO:0007669"/>
    <property type="project" value="TreeGrafter"/>
</dbReference>
<dbReference type="InterPro" id="IPR026891">
    <property type="entry name" value="Fn3-like"/>
</dbReference>
<dbReference type="GO" id="GO:0008422">
    <property type="term" value="F:beta-glucosidase activity"/>
    <property type="evidence" value="ECO:0007669"/>
    <property type="project" value="UniProtKB-EC"/>
</dbReference>
<dbReference type="SMART" id="SM01217">
    <property type="entry name" value="Fn3_like"/>
    <property type="match status" value="1"/>
</dbReference>
<organism evidence="8 9">
    <name type="scientific">Agromyces bracchium</name>
    <dbReference type="NCBI Taxonomy" id="88376"/>
    <lineage>
        <taxon>Bacteria</taxon>
        <taxon>Bacillati</taxon>
        <taxon>Actinomycetota</taxon>
        <taxon>Actinomycetes</taxon>
        <taxon>Micrococcales</taxon>
        <taxon>Microbacteriaceae</taxon>
        <taxon>Agromyces</taxon>
    </lineage>
</organism>
<dbReference type="InterPro" id="IPR002772">
    <property type="entry name" value="Glyco_hydro_3_C"/>
</dbReference>
<keyword evidence="6" id="KW-0326">Glycosidase</keyword>
<dbReference type="InterPro" id="IPR017853">
    <property type="entry name" value="GH"/>
</dbReference>